<feature type="domain" description="DUF397" evidence="1">
    <location>
        <begin position="34"/>
        <end position="55"/>
    </location>
</feature>
<sequence>MISLSQSRLTWIKSSHSADQGSCVEVATVPEEMSWRKSSYSGDQGSCVEVATVPEKSWRKSSRSSDQGGNCVEVAYPTGGVAMRDSKNPHGGVLVFDRSHWNNFLDAVRRGALEYS</sequence>
<dbReference type="InterPro" id="IPR007278">
    <property type="entry name" value="DUF397"/>
</dbReference>
<dbReference type="AlphaFoldDB" id="A0A1G8Z9N5"/>
<accession>A0A1G8Z9N5</accession>
<protein>
    <recommendedName>
        <fullName evidence="1">DUF397 domain-containing protein</fullName>
    </recommendedName>
</protein>
<feature type="domain" description="DUF397" evidence="1">
    <location>
        <begin position="57"/>
        <end position="109"/>
    </location>
</feature>
<evidence type="ECO:0000313" key="3">
    <source>
        <dbReference type="Proteomes" id="UP000199213"/>
    </source>
</evidence>
<dbReference type="EMBL" id="FNFM01000004">
    <property type="protein sequence ID" value="SDK11758.1"/>
    <property type="molecule type" value="Genomic_DNA"/>
</dbReference>
<reference evidence="3" key="1">
    <citation type="submission" date="2016-10" db="EMBL/GenBank/DDBJ databases">
        <authorList>
            <person name="Varghese N."/>
            <person name="Submissions S."/>
        </authorList>
    </citation>
    <scope>NUCLEOTIDE SEQUENCE [LARGE SCALE GENOMIC DNA]</scope>
    <source>
        <strain evidence="3">DSM 45460</strain>
    </source>
</reference>
<organism evidence="2 3">
    <name type="scientific">Actinopolyspora mzabensis</name>
    <dbReference type="NCBI Taxonomy" id="995066"/>
    <lineage>
        <taxon>Bacteria</taxon>
        <taxon>Bacillati</taxon>
        <taxon>Actinomycetota</taxon>
        <taxon>Actinomycetes</taxon>
        <taxon>Actinopolysporales</taxon>
        <taxon>Actinopolysporaceae</taxon>
        <taxon>Actinopolyspora</taxon>
    </lineage>
</organism>
<name>A0A1G8Z9N5_ACTMZ</name>
<feature type="domain" description="DUF397" evidence="1">
    <location>
        <begin position="9"/>
        <end position="31"/>
    </location>
</feature>
<dbReference type="Proteomes" id="UP000199213">
    <property type="component" value="Unassembled WGS sequence"/>
</dbReference>
<gene>
    <name evidence="2" type="ORF">SAMN04487820_104319</name>
</gene>
<dbReference type="OrthoDB" id="4570646at2"/>
<evidence type="ECO:0000259" key="1">
    <source>
        <dbReference type="Pfam" id="PF04149"/>
    </source>
</evidence>
<dbReference type="RefSeq" id="WP_092627485.1">
    <property type="nucleotide sequence ID" value="NZ_FNFM01000004.1"/>
</dbReference>
<evidence type="ECO:0000313" key="2">
    <source>
        <dbReference type="EMBL" id="SDK11758.1"/>
    </source>
</evidence>
<proteinExistence type="predicted"/>
<keyword evidence="3" id="KW-1185">Reference proteome</keyword>
<dbReference type="Pfam" id="PF04149">
    <property type="entry name" value="DUF397"/>
    <property type="match status" value="3"/>
</dbReference>